<evidence type="ECO:0000256" key="1">
    <source>
        <dbReference type="SAM" id="MobiDB-lite"/>
    </source>
</evidence>
<evidence type="ECO:0000313" key="2">
    <source>
        <dbReference type="EMBL" id="KAF1987072.1"/>
    </source>
</evidence>
<reference evidence="2" key="1">
    <citation type="journal article" date="2020" name="Stud. Mycol.">
        <title>101 Dothideomycetes genomes: a test case for predicting lifestyles and emergence of pathogens.</title>
        <authorList>
            <person name="Haridas S."/>
            <person name="Albert R."/>
            <person name="Binder M."/>
            <person name="Bloem J."/>
            <person name="Labutti K."/>
            <person name="Salamov A."/>
            <person name="Andreopoulos B."/>
            <person name="Baker S."/>
            <person name="Barry K."/>
            <person name="Bills G."/>
            <person name="Bluhm B."/>
            <person name="Cannon C."/>
            <person name="Castanera R."/>
            <person name="Culley D."/>
            <person name="Daum C."/>
            <person name="Ezra D."/>
            <person name="Gonzalez J."/>
            <person name="Henrissat B."/>
            <person name="Kuo A."/>
            <person name="Liang C."/>
            <person name="Lipzen A."/>
            <person name="Lutzoni F."/>
            <person name="Magnuson J."/>
            <person name="Mondo S."/>
            <person name="Nolan M."/>
            <person name="Ohm R."/>
            <person name="Pangilinan J."/>
            <person name="Park H.-J."/>
            <person name="Ramirez L."/>
            <person name="Alfaro M."/>
            <person name="Sun H."/>
            <person name="Tritt A."/>
            <person name="Yoshinaga Y."/>
            <person name="Zwiers L.-H."/>
            <person name="Turgeon B."/>
            <person name="Goodwin S."/>
            <person name="Spatafora J."/>
            <person name="Crous P."/>
            <person name="Grigoriev I."/>
        </authorList>
    </citation>
    <scope>NUCLEOTIDE SEQUENCE</scope>
    <source>
        <strain evidence="2">CBS 113979</strain>
    </source>
</reference>
<gene>
    <name evidence="2" type="ORF">K402DRAFT_420706</name>
</gene>
<name>A0A6G1H1Z3_9PEZI</name>
<dbReference type="AlphaFoldDB" id="A0A6G1H1Z3"/>
<sequence length="136" mass="14357">MPKPSWLLRFRERARGGVGSPPPGLPPSRGQEVLEISSQEEPGGARRGVWLELVGPGGISKDAADDGCGGLALQPRANTQQQKQHSQDETGVRNPRSTLPVGANAPPPGPSGWVESLAPVVVERVRQRDTGGEEEA</sequence>
<organism evidence="2 3">
    <name type="scientific">Aulographum hederae CBS 113979</name>
    <dbReference type="NCBI Taxonomy" id="1176131"/>
    <lineage>
        <taxon>Eukaryota</taxon>
        <taxon>Fungi</taxon>
        <taxon>Dikarya</taxon>
        <taxon>Ascomycota</taxon>
        <taxon>Pezizomycotina</taxon>
        <taxon>Dothideomycetes</taxon>
        <taxon>Pleosporomycetidae</taxon>
        <taxon>Aulographales</taxon>
        <taxon>Aulographaceae</taxon>
    </lineage>
</organism>
<dbReference type="EMBL" id="ML977154">
    <property type="protein sequence ID" value="KAF1987072.1"/>
    <property type="molecule type" value="Genomic_DNA"/>
</dbReference>
<feature type="region of interest" description="Disordered" evidence="1">
    <location>
        <begin position="58"/>
        <end position="116"/>
    </location>
</feature>
<accession>A0A6G1H1Z3</accession>
<proteinExistence type="predicted"/>
<keyword evidence="3" id="KW-1185">Reference proteome</keyword>
<evidence type="ECO:0000313" key="3">
    <source>
        <dbReference type="Proteomes" id="UP000800041"/>
    </source>
</evidence>
<dbReference type="Proteomes" id="UP000800041">
    <property type="component" value="Unassembled WGS sequence"/>
</dbReference>
<protein>
    <submittedName>
        <fullName evidence="2">Uncharacterized protein</fullName>
    </submittedName>
</protein>